<gene>
    <name evidence="2" type="ORF">RBI_II00580</name>
</gene>
<feature type="domain" description="Glycosyl transferase family 1" evidence="1">
    <location>
        <begin position="199"/>
        <end position="363"/>
    </location>
</feature>
<evidence type="ECO:0000313" key="3">
    <source>
        <dbReference type="Proteomes" id="UP000027600"/>
    </source>
</evidence>
<dbReference type="PANTHER" id="PTHR12526">
    <property type="entry name" value="GLYCOSYLTRANSFERASE"/>
    <property type="match status" value="1"/>
</dbReference>
<evidence type="ECO:0000313" key="2">
    <source>
        <dbReference type="EMBL" id="CCO06334.1"/>
    </source>
</evidence>
<organism evidence="2 3">
    <name type="scientific">Ruminococcus bicirculans</name>
    <name type="common">ex Wegman et al. 2014</name>
    <dbReference type="NCBI Taxonomy" id="1160721"/>
    <lineage>
        <taxon>Bacteria</taxon>
        <taxon>Bacillati</taxon>
        <taxon>Bacillota</taxon>
        <taxon>Clostridia</taxon>
        <taxon>Eubacteriales</taxon>
        <taxon>Oscillospiraceae</taxon>
        <taxon>Ruminococcus</taxon>
    </lineage>
</organism>
<dbReference type="Pfam" id="PF00534">
    <property type="entry name" value="Glycos_transf_1"/>
    <property type="match status" value="1"/>
</dbReference>
<dbReference type="SUPFAM" id="SSF53756">
    <property type="entry name" value="UDP-Glycosyltransferase/glycogen phosphorylase"/>
    <property type="match status" value="1"/>
</dbReference>
<dbReference type="EMBL" id="HF545617">
    <property type="protein sequence ID" value="CCO06334.1"/>
    <property type="molecule type" value="Genomic_DNA"/>
</dbReference>
<reference evidence="2 3" key="1">
    <citation type="journal article" date="2014" name="Int. J. Syst. Evol. Microbiol.">
        <title>Complete genome of a new Firmicutes species belonging to the dominant human colonic microbiota ('Ruminococcus bicirculans') reveals two chromosomes and a selective capacity to utilize plant glucans.</title>
        <authorList>
            <consortium name="NISC Comparative Sequencing Program"/>
            <person name="Wegmann U."/>
            <person name="Louis P."/>
            <person name="Goesmann A."/>
            <person name="Henrissat B."/>
            <person name="Duncan S.H."/>
            <person name="Flint H.J."/>
        </authorList>
    </citation>
    <scope>NUCLEOTIDE SEQUENCE [LARGE SCALE GENOMIC DNA]</scope>
    <source>
        <strain evidence="2 3">80/3</strain>
    </source>
</reference>
<accession>A0ABP1WPX5</accession>
<keyword evidence="3" id="KW-1185">Reference proteome</keyword>
<dbReference type="PANTHER" id="PTHR12526:SF630">
    <property type="entry name" value="GLYCOSYLTRANSFERASE"/>
    <property type="match status" value="1"/>
</dbReference>
<protein>
    <submittedName>
        <fullName evidence="2">Glycosyltransferase Family 4 protein</fullName>
    </submittedName>
</protein>
<sequence length="737" mass="85374">MFTRRSMQYLPYEEQYNEYCTVYRLTNGDNEPMSKTLLKKYHSQNVEQILEIIKKQGRLPEKLHSVYWNSGRIAADLSEKLEIPFVHSIISNSRGRVKRGAYEPMPEREFYEQEIYDKAQWLICVSDDEAADLMTLYNVDKDKIVVAGQYIHESFVMPSHDPNDFPRLNSTISRGSQIAAAEKYNKIAQPKSYDTFWAQKAFTYIGRMDRNKGLKHIFSSWNMLYNKYKNLCPPLWLAGGSLPEIEMIRSDFKEINPDLTILEQYGKIVWWGCIDPYGLSTVLLRTSVLLTHSLYEPGGRVAVEAMCEGVPVIGTPNGFAKDTITDWYNGFLVKFGDVAELSARMEHFIRQPYLSNTLGQNAIAAAKELMGSWRFIEKHLKCYFDCESSPKDENNAKPVLSHKKINLYPYCISRYSDETIKQFFHKCSGCTAEQLHILTNQNNSSDVYMVKCNNNQYVIKRTYTRLAISPMYNPVRKNEYARNAGKMFKTELQAYKRINSPLLVGYDEFHALLLLKKAEPFYVSSVDRLKLCIKNVLNNCQISKDEREKYIDIILLNDTPDKTIEKLNNEIEDFFFDPSCRFSGKLCWQTAAEMLNYNRSSIPSCIFMVLIDCVKHFSSTDEENTLERLCAVNTDLTFDHVYFFDGQICMIDHEKTAVGEPEAGVARLIHDFIIQQKLEKSMLPELFLAMNEIDGLRVRNLISFVAFGFFHDIIEKNVIYCTNDTENLKILQELMRL</sequence>
<dbReference type="Proteomes" id="UP000027600">
    <property type="component" value="Chromosome II"/>
</dbReference>
<proteinExistence type="predicted"/>
<evidence type="ECO:0000259" key="1">
    <source>
        <dbReference type="Pfam" id="PF00534"/>
    </source>
</evidence>
<dbReference type="InterPro" id="IPR001296">
    <property type="entry name" value="Glyco_trans_1"/>
</dbReference>
<name>A0ABP1WPX5_9FIRM</name>
<dbReference type="Gene3D" id="3.40.50.2000">
    <property type="entry name" value="Glycogen Phosphorylase B"/>
    <property type="match status" value="2"/>
</dbReference>